<sequence>MADTSGQARLELSTLIASLDGQPFSQIFTRFADVYITGMSVGVEAAYGYFIAQDRGVPIRELAATLPDYTRTMQVQVLRIYRTLKQRLQNTDSPDYELMDARIRGQVLADVKLAPWVAPERATTADFGVKDLLDIYFYGYWYGFKISFLTALTKNDYVYRQQPVMPDQCNELVEQLATNEIMQQYQFTLANEAALATTYFNMLNGPFV</sequence>
<accession>A0A5B8TFZ4</accession>
<evidence type="ECO:0000313" key="1">
    <source>
        <dbReference type="EMBL" id="QEA52755.1"/>
    </source>
</evidence>
<name>A0A5B8TFZ4_9LACO</name>
<gene>
    <name evidence="1" type="ORF">FGL77_05185</name>
</gene>
<reference evidence="1 2" key="1">
    <citation type="submission" date="2019-06" db="EMBL/GenBank/DDBJ databases">
        <title>Genome analyses of bacteria isolated from kimchi.</title>
        <authorList>
            <person name="Lee S."/>
            <person name="Ahn S."/>
            <person name="Roh S."/>
        </authorList>
    </citation>
    <scope>NUCLEOTIDE SEQUENCE [LARGE SCALE GENOMIC DNA]</scope>
    <source>
        <strain evidence="1 2">CBA3616</strain>
    </source>
</reference>
<protein>
    <submittedName>
        <fullName evidence="1">Uncharacterized protein</fullName>
    </submittedName>
</protein>
<proteinExistence type="predicted"/>
<dbReference type="EMBL" id="CP042392">
    <property type="protein sequence ID" value="QEA52755.1"/>
    <property type="molecule type" value="Genomic_DNA"/>
</dbReference>
<dbReference type="RefSeq" id="WP_146988725.1">
    <property type="nucleotide sequence ID" value="NZ_CP042392.1"/>
</dbReference>
<organism evidence="1 2">
    <name type="scientific">Loigolactobacillus coryniformis</name>
    <dbReference type="NCBI Taxonomy" id="1610"/>
    <lineage>
        <taxon>Bacteria</taxon>
        <taxon>Bacillati</taxon>
        <taxon>Bacillota</taxon>
        <taxon>Bacilli</taxon>
        <taxon>Lactobacillales</taxon>
        <taxon>Lactobacillaceae</taxon>
        <taxon>Loigolactobacillus</taxon>
    </lineage>
</organism>
<dbReference type="AlphaFoldDB" id="A0A5B8TFZ4"/>
<dbReference type="Proteomes" id="UP000321772">
    <property type="component" value="Chromosome"/>
</dbReference>
<evidence type="ECO:0000313" key="2">
    <source>
        <dbReference type="Proteomes" id="UP000321772"/>
    </source>
</evidence>